<proteinExistence type="inferred from homology"/>
<evidence type="ECO:0000256" key="2">
    <source>
        <dbReference type="ARBA" id="ARBA00022729"/>
    </source>
</evidence>
<reference evidence="6" key="1">
    <citation type="journal article" date="2018" name="Front. Microbiol.">
        <title>Genome-Based Analysis Reveals the Taxonomy and Diversity of the Family Idiomarinaceae.</title>
        <authorList>
            <person name="Liu Y."/>
            <person name="Lai Q."/>
            <person name="Shao Z."/>
        </authorList>
    </citation>
    <scope>NUCLEOTIDE SEQUENCE [LARGE SCALE GENOMIC DNA]</scope>
    <source>
        <strain evidence="6">KYW314</strain>
    </source>
</reference>
<dbReference type="Gene3D" id="3.90.76.10">
    <property type="entry name" value="Dipeptide-binding Protein, Domain 1"/>
    <property type="match status" value="1"/>
</dbReference>
<gene>
    <name evidence="5" type="ORF">CWE22_02955</name>
</gene>
<name>A0A7Z6ZTW0_9GAMM</name>
<dbReference type="RefSeq" id="WP_169929893.1">
    <property type="nucleotide sequence ID" value="NZ_PIPR01000001.1"/>
</dbReference>
<evidence type="ECO:0000313" key="6">
    <source>
        <dbReference type="Proteomes" id="UP000287766"/>
    </source>
</evidence>
<feature type="compositionally biased region" description="Low complexity" evidence="3">
    <location>
        <begin position="538"/>
        <end position="547"/>
    </location>
</feature>
<dbReference type="Gene3D" id="3.40.190.10">
    <property type="entry name" value="Periplasmic binding protein-like II"/>
    <property type="match status" value="1"/>
</dbReference>
<feature type="domain" description="Solute-binding protein family 5" evidence="4">
    <location>
        <begin position="76"/>
        <end position="455"/>
    </location>
</feature>
<dbReference type="AlphaFoldDB" id="A0A7Z6ZTW0"/>
<keyword evidence="6" id="KW-1185">Reference proteome</keyword>
<organism evidence="5 6">
    <name type="scientific">Pseudidiomarina aestuarii</name>
    <dbReference type="NCBI Taxonomy" id="624146"/>
    <lineage>
        <taxon>Bacteria</taxon>
        <taxon>Pseudomonadati</taxon>
        <taxon>Pseudomonadota</taxon>
        <taxon>Gammaproteobacteria</taxon>
        <taxon>Alteromonadales</taxon>
        <taxon>Idiomarinaceae</taxon>
        <taxon>Pseudidiomarina</taxon>
    </lineage>
</organism>
<dbReference type="CDD" id="cd08493">
    <property type="entry name" value="PBP2_DppA_like"/>
    <property type="match status" value="1"/>
</dbReference>
<evidence type="ECO:0000256" key="3">
    <source>
        <dbReference type="SAM" id="MobiDB-lite"/>
    </source>
</evidence>
<dbReference type="Proteomes" id="UP000287766">
    <property type="component" value="Unassembled WGS sequence"/>
</dbReference>
<dbReference type="InterPro" id="IPR030678">
    <property type="entry name" value="Peptide/Ni-bd"/>
</dbReference>
<dbReference type="SUPFAM" id="SSF53850">
    <property type="entry name" value="Periplasmic binding protein-like II"/>
    <property type="match status" value="1"/>
</dbReference>
<comment type="caution">
    <text evidence="5">The sequence shown here is derived from an EMBL/GenBank/DDBJ whole genome shotgun (WGS) entry which is preliminary data.</text>
</comment>
<feature type="region of interest" description="Disordered" evidence="3">
    <location>
        <begin position="532"/>
        <end position="556"/>
    </location>
</feature>
<dbReference type="GO" id="GO:1904680">
    <property type="term" value="F:peptide transmembrane transporter activity"/>
    <property type="evidence" value="ECO:0007669"/>
    <property type="project" value="TreeGrafter"/>
</dbReference>
<dbReference type="GO" id="GO:0030288">
    <property type="term" value="C:outer membrane-bounded periplasmic space"/>
    <property type="evidence" value="ECO:0007669"/>
    <property type="project" value="TreeGrafter"/>
</dbReference>
<dbReference type="Pfam" id="PF00496">
    <property type="entry name" value="SBP_bac_5"/>
    <property type="match status" value="1"/>
</dbReference>
<dbReference type="GO" id="GO:0043190">
    <property type="term" value="C:ATP-binding cassette (ABC) transporter complex"/>
    <property type="evidence" value="ECO:0007669"/>
    <property type="project" value="InterPro"/>
</dbReference>
<accession>A0A7Z6ZTW0</accession>
<evidence type="ECO:0000313" key="5">
    <source>
        <dbReference type="EMBL" id="RUO41162.1"/>
    </source>
</evidence>
<protein>
    <submittedName>
        <fullName evidence="5">ABC transporter substrate-binding protein</fullName>
    </submittedName>
</protein>
<dbReference type="InterPro" id="IPR000914">
    <property type="entry name" value="SBP_5_dom"/>
</dbReference>
<dbReference type="InterPro" id="IPR039424">
    <property type="entry name" value="SBP_5"/>
</dbReference>
<comment type="similarity">
    <text evidence="1">Belongs to the bacterial solute-binding protein 5 family.</text>
</comment>
<dbReference type="PIRSF" id="PIRSF002741">
    <property type="entry name" value="MppA"/>
    <property type="match status" value="1"/>
</dbReference>
<dbReference type="GO" id="GO:0042938">
    <property type="term" value="P:dipeptide transport"/>
    <property type="evidence" value="ECO:0007669"/>
    <property type="project" value="TreeGrafter"/>
</dbReference>
<dbReference type="PANTHER" id="PTHR30290:SF38">
    <property type="entry name" value="D,D-DIPEPTIDE-BINDING PERIPLASMIC PROTEIN DDPA-RELATED"/>
    <property type="match status" value="1"/>
</dbReference>
<dbReference type="PROSITE" id="PS51257">
    <property type="entry name" value="PROKAR_LIPOPROTEIN"/>
    <property type="match status" value="1"/>
</dbReference>
<keyword evidence="2" id="KW-0732">Signal</keyword>
<evidence type="ECO:0000256" key="1">
    <source>
        <dbReference type="ARBA" id="ARBA00005695"/>
    </source>
</evidence>
<dbReference type="Gene3D" id="3.10.105.10">
    <property type="entry name" value="Dipeptide-binding Protein, Domain 3"/>
    <property type="match status" value="1"/>
</dbReference>
<dbReference type="EMBL" id="PIPR01000001">
    <property type="protein sequence ID" value="RUO41162.1"/>
    <property type="molecule type" value="Genomic_DNA"/>
</dbReference>
<dbReference type="PANTHER" id="PTHR30290">
    <property type="entry name" value="PERIPLASMIC BINDING COMPONENT OF ABC TRANSPORTER"/>
    <property type="match status" value="1"/>
</dbReference>
<sequence length="556" mass="62793">MVIQRFWLVVGCCCVVAACSQPDEQPEPLRQGLVYCAEGNPESFNPQLGTSGTTIDATSAQLYDRLIDYDAERQQFEPALALSWQALDDGKRYRFELRKDVEFHQTQWFTPTRRFSADDVLFSFNRWLNPDHPYHSVGGGSYPFFNSSGLIHLIERIEMIDSHTIDIHLAQADSSFLANMATDFAVILSAEYGTNLLQAGTPEAIDRQPIGTGPFRFVEFRKDISIRYYRHENYWRKPPGIRQLVYTITPNANKRMLKLLTGECDVIPYPLVDKLAELSTDTEIEVQSAVNPNIAFWAFNTERPPFDQPLVRQALAHAINRPAIIQTIYDGNARLATGVLPETSWAFSEEDQTYPFNPERARALLAEAGYADGFSMSIWAMPVQRAYNPNAERMAELIQSDLARVGISATMVTYEWNTFRRRLANGEHDSVLIGWVADNADPDNFFRPILSCAAKESGNNRANWCDPAFDQLLIDAISATNRDQRVNLYQDIERAITQAVPLVPIANSLRFQAQRADIEGVELPPYGGLSFRRASRVQEQPQQTPEPAADAVKEQP</sequence>
<evidence type="ECO:0000259" key="4">
    <source>
        <dbReference type="Pfam" id="PF00496"/>
    </source>
</evidence>